<feature type="region of interest" description="Disordered" evidence="2">
    <location>
        <begin position="355"/>
        <end position="473"/>
    </location>
</feature>
<evidence type="ECO:0000256" key="2">
    <source>
        <dbReference type="SAM" id="MobiDB-lite"/>
    </source>
</evidence>
<protein>
    <submittedName>
        <fullName evidence="3">Uncharacterized protein</fullName>
    </submittedName>
</protein>
<sequence>MSEHRPTRPAPINPSAPAKKRGRPTKDFDAVGTHVSRDYTTRLVELKTPFEQDETDEVVGHLNRPPWSDWTEAQEHQVTILFRDLGLHDSRDRITGNSHSCLLTLFKICLRVLRVSPVFLISPVFNLRFLGTGAGATRMDPNIFSRKFCSALSGLIVHPSIEAKPEILVSMLQFAVICRLDHRHGWVIDKIIGNCPALSMMATEMKRTMDSDLELCRSISEIHDHCRSSVIAQGRDTSCLSDILHGISELTAEAAENPEIPRPNPESTHQFGHDVFIVTVEDLELVIRAIDALHSTNPTTTCTVQVALATYKTAKKGIELPAAKNLSQYWERSMKKVMRSCFRLRPSCLDALFDETDETDQPTDRRSDGSHSNTQSRDDKGMGNPKQDISASQQQPQLHNSYAESDYSPDLSPGFIGSTSTPPGQSFPKPLNCTESRFHSGKRSPHRSEGVPGASTEKPGPRIMRSSSPRGLRELTPRALNNARSLSHTQGGTLAGNNDGSQTFHDVQELKRQVAGLVAENSRMRDNYNALQDKYQKQQVEHTRVQDRLEVCEDAKRAAGAENHALRKRLEACENNVEQLGEQLRQVVPERQRFMEFRQDQEHHADSLGSIMQVLDR</sequence>
<reference evidence="3 4" key="1">
    <citation type="submission" date="2020-05" db="EMBL/GenBank/DDBJ databases">
        <title>Identification and distribution of gene clusters putatively required for synthesis of sphingolipid metabolism inhibitors in phylogenetically diverse species of the filamentous fungus Fusarium.</title>
        <authorList>
            <person name="Kim H.-S."/>
            <person name="Busman M."/>
            <person name="Brown D.W."/>
            <person name="Divon H."/>
            <person name="Uhlig S."/>
            <person name="Proctor R.H."/>
        </authorList>
    </citation>
    <scope>NUCLEOTIDE SEQUENCE [LARGE SCALE GENOMIC DNA]</scope>
    <source>
        <strain evidence="3 4">NRRL 20693</strain>
    </source>
</reference>
<proteinExistence type="predicted"/>
<dbReference type="Proteomes" id="UP000567885">
    <property type="component" value="Unassembled WGS sequence"/>
</dbReference>
<dbReference type="EMBL" id="JAAGWQ010000095">
    <property type="protein sequence ID" value="KAF5668070.1"/>
    <property type="molecule type" value="Genomic_DNA"/>
</dbReference>
<evidence type="ECO:0000313" key="4">
    <source>
        <dbReference type="Proteomes" id="UP000567885"/>
    </source>
</evidence>
<feature type="region of interest" description="Disordered" evidence="2">
    <location>
        <begin position="1"/>
        <end position="31"/>
    </location>
</feature>
<comment type="caution">
    <text evidence="3">The sequence shown here is derived from an EMBL/GenBank/DDBJ whole genome shotgun (WGS) entry which is preliminary data.</text>
</comment>
<organism evidence="3 4">
    <name type="scientific">Fusarium heterosporum</name>
    <dbReference type="NCBI Taxonomy" id="42747"/>
    <lineage>
        <taxon>Eukaryota</taxon>
        <taxon>Fungi</taxon>
        <taxon>Dikarya</taxon>
        <taxon>Ascomycota</taxon>
        <taxon>Pezizomycotina</taxon>
        <taxon>Sordariomycetes</taxon>
        <taxon>Hypocreomycetidae</taxon>
        <taxon>Hypocreales</taxon>
        <taxon>Nectriaceae</taxon>
        <taxon>Fusarium</taxon>
        <taxon>Fusarium heterosporum species complex</taxon>
    </lineage>
</organism>
<feature type="compositionally biased region" description="Polar residues" evidence="2">
    <location>
        <begin position="387"/>
        <end position="403"/>
    </location>
</feature>
<accession>A0A8H5TF10</accession>
<keyword evidence="4" id="KW-1185">Reference proteome</keyword>
<keyword evidence="1" id="KW-0175">Coiled coil</keyword>
<gene>
    <name evidence="3" type="ORF">FHETE_5336</name>
</gene>
<dbReference type="OrthoDB" id="4754366at2759"/>
<name>A0A8H5TF10_FUSHE</name>
<evidence type="ECO:0000313" key="3">
    <source>
        <dbReference type="EMBL" id="KAF5668070.1"/>
    </source>
</evidence>
<evidence type="ECO:0000256" key="1">
    <source>
        <dbReference type="SAM" id="Coils"/>
    </source>
</evidence>
<feature type="coiled-coil region" evidence="1">
    <location>
        <begin position="507"/>
        <end position="583"/>
    </location>
</feature>
<dbReference type="AlphaFoldDB" id="A0A8H5TF10"/>